<dbReference type="PANTHER" id="PTHR11601">
    <property type="entry name" value="CYSTEINE DESULFURYLASE FAMILY MEMBER"/>
    <property type="match status" value="1"/>
</dbReference>
<dbReference type="Gene3D" id="3.40.640.10">
    <property type="entry name" value="Type I PLP-dependent aspartate aminotransferase-like (Major domain)"/>
    <property type="match status" value="1"/>
</dbReference>
<dbReference type="NCBIfam" id="NF002806">
    <property type="entry name" value="PRK02948.1"/>
    <property type="match status" value="1"/>
</dbReference>
<comment type="similarity">
    <text evidence="2">Belongs to the class-V pyridoxal-phosphate-dependent aminotransferase family. NifS/IscS subfamily.</text>
</comment>
<dbReference type="PANTHER" id="PTHR11601:SF50">
    <property type="entry name" value="CYSTEINE DESULFURASE ISCS 2-RELATED"/>
    <property type="match status" value="1"/>
</dbReference>
<dbReference type="InterPro" id="IPR020578">
    <property type="entry name" value="Aminotrans_V_PyrdxlP_BS"/>
</dbReference>
<dbReference type="RefSeq" id="WP_132280885.1">
    <property type="nucleotide sequence ID" value="NZ_SMGQ01000011.1"/>
</dbReference>
<dbReference type="GO" id="GO:0046872">
    <property type="term" value="F:metal ion binding"/>
    <property type="evidence" value="ECO:0007669"/>
    <property type="project" value="UniProtKB-KW"/>
</dbReference>
<dbReference type="GO" id="GO:0051536">
    <property type="term" value="F:iron-sulfur cluster binding"/>
    <property type="evidence" value="ECO:0007669"/>
    <property type="project" value="UniProtKB-KW"/>
</dbReference>
<dbReference type="InterPro" id="IPR000192">
    <property type="entry name" value="Aminotrans_V_dom"/>
</dbReference>
<keyword evidence="5" id="KW-0408">Iron</keyword>
<keyword evidence="10" id="KW-1185">Reference proteome</keyword>
<dbReference type="OrthoDB" id="9808002at2"/>
<reference evidence="9 10" key="1">
    <citation type="submission" date="2019-03" db="EMBL/GenBank/DDBJ databases">
        <title>Genomic Encyclopedia of Type Strains, Phase IV (KMG-IV): sequencing the most valuable type-strain genomes for metagenomic binning, comparative biology and taxonomic classification.</title>
        <authorList>
            <person name="Goeker M."/>
        </authorList>
    </citation>
    <scope>NUCLEOTIDE SEQUENCE [LARGE SCALE GENOMIC DNA]</scope>
    <source>
        <strain evidence="9 10">DSM 24176</strain>
    </source>
</reference>
<organism evidence="9 10">
    <name type="scientific">Natranaerovirga hydrolytica</name>
    <dbReference type="NCBI Taxonomy" id="680378"/>
    <lineage>
        <taxon>Bacteria</taxon>
        <taxon>Bacillati</taxon>
        <taxon>Bacillota</taxon>
        <taxon>Clostridia</taxon>
        <taxon>Lachnospirales</taxon>
        <taxon>Natranaerovirgaceae</taxon>
        <taxon>Natranaerovirga</taxon>
    </lineage>
</organism>
<evidence type="ECO:0000256" key="4">
    <source>
        <dbReference type="ARBA" id="ARBA00022898"/>
    </source>
</evidence>
<evidence type="ECO:0000256" key="3">
    <source>
        <dbReference type="ARBA" id="ARBA00022723"/>
    </source>
</evidence>
<dbReference type="EMBL" id="SMGQ01000011">
    <property type="protein sequence ID" value="TCK98395.1"/>
    <property type="molecule type" value="Genomic_DNA"/>
</dbReference>
<evidence type="ECO:0000256" key="2">
    <source>
        <dbReference type="ARBA" id="ARBA00006490"/>
    </source>
</evidence>
<dbReference type="Pfam" id="PF00266">
    <property type="entry name" value="Aminotran_5"/>
    <property type="match status" value="1"/>
</dbReference>
<evidence type="ECO:0000256" key="7">
    <source>
        <dbReference type="RuleBase" id="RU004504"/>
    </source>
</evidence>
<dbReference type="PROSITE" id="PS00595">
    <property type="entry name" value="AA_TRANSFER_CLASS_5"/>
    <property type="match status" value="1"/>
</dbReference>
<dbReference type="Proteomes" id="UP000294545">
    <property type="component" value="Unassembled WGS sequence"/>
</dbReference>
<dbReference type="InterPro" id="IPR015421">
    <property type="entry name" value="PyrdxlP-dep_Trfase_major"/>
</dbReference>
<feature type="domain" description="Aminotransferase class V" evidence="8">
    <location>
        <begin position="3"/>
        <end position="369"/>
    </location>
</feature>
<keyword evidence="4" id="KW-0663">Pyridoxal phosphate</keyword>
<protein>
    <submittedName>
        <fullName evidence="9">Cysteine desulfurase</fullName>
    </submittedName>
</protein>
<dbReference type="AlphaFoldDB" id="A0A4R1MZ08"/>
<dbReference type="GO" id="GO:0003824">
    <property type="term" value="F:catalytic activity"/>
    <property type="evidence" value="ECO:0007669"/>
    <property type="project" value="UniProtKB-ARBA"/>
</dbReference>
<evidence type="ECO:0000256" key="1">
    <source>
        <dbReference type="ARBA" id="ARBA00001933"/>
    </source>
</evidence>
<comment type="caution">
    <text evidence="9">The sequence shown here is derived from an EMBL/GenBank/DDBJ whole genome shotgun (WGS) entry which is preliminary data.</text>
</comment>
<sequence>MEVYFDHAATTKPFKEVIEKMIDAFEEYGNTSSLHNKGIAAENLVKSSKKIFADILKVDEKEIYFTSGGTESNNWSITGTALANRRNGRHIITSSIEHPSVMNVIKNLETLGLIDEYEITIIPVDKNGLIDLIELKEAIREDTILVSIMHVNNELGTIQPIEEIGQIIKEKNPHTLFHVDGVQSFGKFIIHPNKNNIDLLSVSSHKIHGPKGIGLLYIKEKTKIKPLIFGGNHQRGLRSGTENVPGIVGFSTAAQMMYDHIGKNNAYLVKIKTKLTREILNNIEDVFVNGEEEISAPHILNVRFKNIRSEVLMHTLENSQIYVSTGSACSSNKNSISNTLKAIGLNINQIDESIRFSFSITNTEDEVDYCVEKLKKEVMFLRKYVKGGK</sequence>
<proteinExistence type="inferred from homology"/>
<comment type="cofactor">
    <cofactor evidence="1 7">
        <name>pyridoxal 5'-phosphate</name>
        <dbReference type="ChEBI" id="CHEBI:597326"/>
    </cofactor>
</comment>
<dbReference type="InterPro" id="IPR015424">
    <property type="entry name" value="PyrdxlP-dep_Trfase"/>
</dbReference>
<keyword evidence="3" id="KW-0479">Metal-binding</keyword>
<evidence type="ECO:0000256" key="6">
    <source>
        <dbReference type="ARBA" id="ARBA00023014"/>
    </source>
</evidence>
<evidence type="ECO:0000313" key="10">
    <source>
        <dbReference type="Proteomes" id="UP000294545"/>
    </source>
</evidence>
<gene>
    <name evidence="9" type="ORF">EDC19_0815</name>
</gene>
<keyword evidence="6" id="KW-0411">Iron-sulfur</keyword>
<accession>A0A4R1MZ08</accession>
<dbReference type="Gene3D" id="1.10.260.50">
    <property type="match status" value="1"/>
</dbReference>
<evidence type="ECO:0000259" key="8">
    <source>
        <dbReference type="Pfam" id="PF00266"/>
    </source>
</evidence>
<evidence type="ECO:0000313" key="9">
    <source>
        <dbReference type="EMBL" id="TCK98395.1"/>
    </source>
</evidence>
<dbReference type="SUPFAM" id="SSF53383">
    <property type="entry name" value="PLP-dependent transferases"/>
    <property type="match status" value="1"/>
</dbReference>
<dbReference type="InterPro" id="IPR015422">
    <property type="entry name" value="PyrdxlP-dep_Trfase_small"/>
</dbReference>
<dbReference type="InterPro" id="IPR016454">
    <property type="entry name" value="Cysteine_dSase"/>
</dbReference>
<dbReference type="PIRSF" id="PIRSF005572">
    <property type="entry name" value="NifS"/>
    <property type="match status" value="1"/>
</dbReference>
<dbReference type="Gene3D" id="3.90.1150.10">
    <property type="entry name" value="Aspartate Aminotransferase, domain 1"/>
    <property type="match status" value="1"/>
</dbReference>
<name>A0A4R1MZ08_9FIRM</name>
<evidence type="ECO:0000256" key="5">
    <source>
        <dbReference type="ARBA" id="ARBA00023004"/>
    </source>
</evidence>